<evidence type="ECO:0000313" key="1">
    <source>
        <dbReference type="EMBL" id="CUI16023.1"/>
    </source>
</evidence>
<proteinExistence type="predicted"/>
<evidence type="ECO:0000313" key="2">
    <source>
        <dbReference type="Proteomes" id="UP000069902"/>
    </source>
</evidence>
<dbReference type="InParanoid" id="A0A0U5JA83"/>
<accession>A0A0U5JA83</accession>
<gene>
    <name evidence="1" type="ORF">PNK_0391</name>
</gene>
<keyword evidence="2" id="KW-1185">Reference proteome</keyword>
<sequence length="354" mass="40078">MLQALINTFWPWNNETQETTTTSPIAGPEEILPNESTVIVAQEIADAILKAVLKNTNRKSTPRKYAVVVFESQSWLTIRQKLESLDRNKIDQIKYQQKTIDAWLTNIKLIEDNYNTLQRCIAELNQPNFTTGSASTLRFEKDQENRLKAHEAKLALGSLKTSLQKTIVQNSSAIRTLAKSSNSINLHPEFTEVILTIYSQWSKLWAFHSHEGVTLSSQRLHGKVFEITENAQYQELPLYLQSCGNDVYAVKATYGLTEKNLYLIQSPYEQNTSVGKVESFIEAFAPTSPFIGKGSKINYTYTTPSEFCPRPINDRNGVTNQAEKIQNIIAEAITRVNIKLSDGLKRFNAIQLVK</sequence>
<dbReference type="Proteomes" id="UP000069902">
    <property type="component" value="Chromosome cPNK"/>
</dbReference>
<reference evidence="2" key="1">
    <citation type="submission" date="2015-09" db="EMBL/GenBank/DDBJ databases">
        <authorList>
            <person name="Bertelli C."/>
        </authorList>
    </citation>
    <scope>NUCLEOTIDE SEQUENCE [LARGE SCALE GENOMIC DNA]</scope>
    <source>
        <strain evidence="2">KNic</strain>
    </source>
</reference>
<protein>
    <submittedName>
        <fullName evidence="1">Uncharacterized protein</fullName>
    </submittedName>
</protein>
<dbReference type="EMBL" id="LN879502">
    <property type="protein sequence ID" value="CUI16023.1"/>
    <property type="molecule type" value="Genomic_DNA"/>
</dbReference>
<dbReference type="KEGG" id="pnl:PNK_0391"/>
<dbReference type="PATRIC" id="fig|389348.3.peg.437"/>
<dbReference type="AlphaFoldDB" id="A0A0U5JA83"/>
<dbReference type="RefSeq" id="WP_059059962.1">
    <property type="nucleotide sequence ID" value="NZ_LN879502.1"/>
</dbReference>
<organism evidence="1 2">
    <name type="scientific">Candidatus Protochlamydia naegleriophila</name>
    <dbReference type="NCBI Taxonomy" id="389348"/>
    <lineage>
        <taxon>Bacteria</taxon>
        <taxon>Pseudomonadati</taxon>
        <taxon>Chlamydiota</taxon>
        <taxon>Chlamydiia</taxon>
        <taxon>Parachlamydiales</taxon>
        <taxon>Parachlamydiaceae</taxon>
        <taxon>Candidatus Protochlamydia</taxon>
    </lineage>
</organism>
<name>A0A0U5JA83_9BACT</name>